<keyword evidence="5 6" id="KW-0472">Membrane</keyword>
<dbReference type="GO" id="GO:0005886">
    <property type="term" value="C:plasma membrane"/>
    <property type="evidence" value="ECO:0007669"/>
    <property type="project" value="UniProtKB-SubCell"/>
</dbReference>
<feature type="transmembrane region" description="Helical" evidence="6">
    <location>
        <begin position="427"/>
        <end position="450"/>
    </location>
</feature>
<feature type="transmembrane region" description="Helical" evidence="6">
    <location>
        <begin position="741"/>
        <end position="762"/>
    </location>
</feature>
<feature type="transmembrane region" description="Helical" evidence="6">
    <location>
        <begin position="75"/>
        <end position="92"/>
    </location>
</feature>
<keyword evidence="3 6" id="KW-0812">Transmembrane</keyword>
<feature type="transmembrane region" description="Helical" evidence="6">
    <location>
        <begin position="578"/>
        <end position="594"/>
    </location>
</feature>
<evidence type="ECO:0000256" key="4">
    <source>
        <dbReference type="ARBA" id="ARBA00022989"/>
    </source>
</evidence>
<name>A0A348B0X1_9CREN</name>
<dbReference type="Proteomes" id="UP000276741">
    <property type="component" value="Chromosome"/>
</dbReference>
<feature type="transmembrane region" description="Helical" evidence="6">
    <location>
        <begin position="297"/>
        <end position="316"/>
    </location>
</feature>
<reference evidence="10" key="4">
    <citation type="submission" date="2020-09" db="EMBL/GenBank/DDBJ databases">
        <authorList>
            <person name="Sun Q."/>
            <person name="Ohkuma M."/>
        </authorList>
    </citation>
    <scope>NUCLEOTIDE SEQUENCE</scope>
    <source>
        <strain evidence="10">JCM 31740</strain>
    </source>
</reference>
<feature type="transmembrane region" description="Helical" evidence="6">
    <location>
        <begin position="500"/>
        <end position="524"/>
    </location>
</feature>
<dbReference type="PRINTS" id="PR01437">
    <property type="entry name" value="NUOXDRDTASE4"/>
</dbReference>
<dbReference type="EMBL" id="AP018553">
    <property type="protein sequence ID" value="BBD71823.1"/>
    <property type="molecule type" value="Genomic_DNA"/>
</dbReference>
<sequence>MIAILINLYYIVRRGLYFTFYVSYGVGNFGFTVNNFNFPFIVTILLVTSVTAFYSTRYMSKKFEEMGGGSWGTYYALYALFSISMLYAVLSVNLLEIYIFLEIALITSFLLILMYGYGDRRRISLLYFVWTHVGTLLTLSSIIIIGLTTGSMDIYNGTAYGLLNYSSIPYVGFVLGIGVVGMLIKSATFGFNIWLPYAHGEAPTPISVLLSPNMVGLGVFVITIYFYLFSALAPYAPIFIALALLTMIYGGINALAQRDFKRFLAYSTVSQMGYMLLGSSIAFAIGLKNSVLDLPLGILAALLIYVSHGLGKAVLFMSAGSGITELETRDIEKMGGLYLNSPLHSTLSFIGLLNILGLPPTVGLLSEILLIMSAGQLIGVYGVPVFVGVTAVLMVAIAISSGYGTYLFKKVYGGVLKVQKSLDIATVYSISMGLLAFFSVLFFFFPQLLFHGGPNPLSYFVQVVRGTDPVLPLIVFLPMLGSLLSILLPSGVKDTARGVLSTTLITTSAILAIYNLITVVGSPVPFYSPTKFQWTFSYFDFSSSLLQAILGVFVSVLSTLIAIYSIGYMKEDKVLRRYWAFFTIFVASMLSVIYSDNLILFLAGWEGTGLASYGLISYWLNDDEHNVVGDFDRQVLGIRNLSFPTTSGIRALVFTRIGDVAMLTGLGVLLFLSSGTQYSATTLLYPSPTGGLLRLLFTLPSHYPSFAWLVMLFIFLGGLSKSAQFPFTQWLLTAMTGPTPVSALIHAATMVNLGAMITFLFYPFMDLSSPQTALYMEIAAGVALFTAFYASFNALVAREQKLILANSTADQISLMIFSSSIGGALAYVTGNPTLLTAGIVAGLIQMIAHGIYKASLFMNAGYVIHFTENRYISSFRNLYKKIPAVFVLQLLAALNLANFPFLIGFWGHDVISNLTASTDLFYATVLLDLLGAVYIMRLVFKTFTWRNAEEGEEHETSKLMVVSPLILVAGSIVMGGLFYSFFSSISSAFSLTYSISSLDIASVAVGLIGIVVSVLAYYVAQIDLYKYSGVRGLLDFFYYGWYVNPFFDAIGLAYRKFSQSVFRYFETGVFDDLINYKLPSSITTAGSKIFGSIQTQVLRDYVAVYGAGIVVLFILFLILLVGVR</sequence>
<feature type="domain" description="NADH-Ubiquinone oxidoreductase (complex I) chain 5 N-terminal" evidence="8">
    <location>
        <begin position="541"/>
        <end position="578"/>
    </location>
</feature>
<feature type="transmembrane region" description="Helical" evidence="6">
    <location>
        <begin position="125"/>
        <end position="148"/>
    </location>
</feature>
<feature type="domain" description="NADH:quinone oxidoreductase/Mrp antiporter transmembrane" evidence="7">
    <location>
        <begin position="645"/>
        <end position="918"/>
    </location>
</feature>
<feature type="transmembrane region" description="Helical" evidence="6">
    <location>
        <begin position="774"/>
        <end position="796"/>
    </location>
</feature>
<feature type="transmembrane region" description="Helical" evidence="6">
    <location>
        <begin position="660"/>
        <end position="681"/>
    </location>
</feature>
<feature type="transmembrane region" description="Helical" evidence="6">
    <location>
        <begin position="834"/>
        <end position="852"/>
    </location>
</feature>
<accession>A0A348B0X1</accession>
<dbReference type="InterPro" id="IPR003918">
    <property type="entry name" value="NADH_UbQ_OxRdtase"/>
</dbReference>
<feature type="transmembrane region" description="Helical" evidence="6">
    <location>
        <begin position="808"/>
        <end position="828"/>
    </location>
</feature>
<feature type="transmembrane region" description="Helical" evidence="6">
    <location>
        <begin position="544"/>
        <end position="566"/>
    </location>
</feature>
<feature type="transmembrane region" description="Helical" evidence="6">
    <location>
        <begin position="206"/>
        <end position="229"/>
    </location>
</feature>
<evidence type="ECO:0000256" key="3">
    <source>
        <dbReference type="ARBA" id="ARBA00022692"/>
    </source>
</evidence>
<gene>
    <name evidence="10" type="ORF">GCM10007116_16050</name>
    <name evidence="9" type="ORF">HS1genome_0212</name>
</gene>
<keyword evidence="11" id="KW-1185">Reference proteome</keyword>
<dbReference type="GO" id="GO:0008137">
    <property type="term" value="F:NADH dehydrogenase (ubiquinone) activity"/>
    <property type="evidence" value="ECO:0007669"/>
    <property type="project" value="InterPro"/>
</dbReference>
<feature type="transmembrane region" description="Helical" evidence="6">
    <location>
        <begin position="961"/>
        <end position="980"/>
    </location>
</feature>
<feature type="transmembrane region" description="Helical" evidence="6">
    <location>
        <begin position="378"/>
        <end position="406"/>
    </location>
</feature>
<evidence type="ECO:0000259" key="7">
    <source>
        <dbReference type="Pfam" id="PF00361"/>
    </source>
</evidence>
<evidence type="ECO:0000256" key="6">
    <source>
        <dbReference type="SAM" id="Phobius"/>
    </source>
</evidence>
<evidence type="ECO:0000256" key="1">
    <source>
        <dbReference type="ARBA" id="ARBA00004651"/>
    </source>
</evidence>
<evidence type="ECO:0000256" key="2">
    <source>
        <dbReference type="ARBA" id="ARBA00022475"/>
    </source>
</evidence>
<evidence type="ECO:0000259" key="8">
    <source>
        <dbReference type="Pfam" id="PF00662"/>
    </source>
</evidence>
<proteinExistence type="predicted"/>
<feature type="transmembrane region" description="Helical" evidence="6">
    <location>
        <begin position="1032"/>
        <end position="1054"/>
    </location>
</feature>
<feature type="transmembrane region" description="Helical" evidence="6">
    <location>
        <begin position="600"/>
        <end position="620"/>
    </location>
</feature>
<dbReference type="PANTHER" id="PTHR42703">
    <property type="entry name" value="NADH DEHYDROGENASE"/>
    <property type="match status" value="1"/>
</dbReference>
<dbReference type="PANTHER" id="PTHR42703:SF1">
    <property type="entry name" value="NA(+)_H(+) ANTIPORTER SUBUNIT D1"/>
    <property type="match status" value="1"/>
</dbReference>
<organism evidence="9 11">
    <name type="scientific">Sulfodiicoccus acidiphilus</name>
    <dbReference type="NCBI Taxonomy" id="1670455"/>
    <lineage>
        <taxon>Archaea</taxon>
        <taxon>Thermoproteota</taxon>
        <taxon>Thermoprotei</taxon>
        <taxon>Sulfolobales</taxon>
        <taxon>Sulfolobaceae</taxon>
        <taxon>Sulfodiicoccus</taxon>
    </lineage>
</organism>
<feature type="transmembrane region" description="Helical" evidence="6">
    <location>
        <begin position="337"/>
        <end position="358"/>
    </location>
</feature>
<feature type="transmembrane region" description="Helical" evidence="6">
    <location>
        <begin position="920"/>
        <end position="940"/>
    </location>
</feature>
<feature type="transmembrane region" description="Helical" evidence="6">
    <location>
        <begin position="7"/>
        <end position="24"/>
    </location>
</feature>
<dbReference type="Proteomes" id="UP000616143">
    <property type="component" value="Unassembled WGS sequence"/>
</dbReference>
<keyword evidence="2" id="KW-1003">Cell membrane</keyword>
<feature type="transmembrane region" description="Helical" evidence="6">
    <location>
        <begin position="263"/>
        <end position="285"/>
    </location>
</feature>
<feature type="domain" description="NADH:quinone oxidoreductase/Mrp antiporter transmembrane" evidence="7">
    <location>
        <begin position="91"/>
        <end position="379"/>
    </location>
</feature>
<dbReference type="InterPro" id="IPR001516">
    <property type="entry name" value="Proton_antipo_N"/>
</dbReference>
<dbReference type="GO" id="GO:0042773">
    <property type="term" value="P:ATP synthesis coupled electron transport"/>
    <property type="evidence" value="ECO:0007669"/>
    <property type="project" value="InterPro"/>
</dbReference>
<dbReference type="InterPro" id="IPR050586">
    <property type="entry name" value="CPA3_Na-H_Antiporter_D"/>
</dbReference>
<feature type="transmembrane region" description="Helical" evidence="6">
    <location>
        <begin position="701"/>
        <end position="720"/>
    </location>
</feature>
<feature type="transmembrane region" description="Helical" evidence="6">
    <location>
        <begin position="1000"/>
        <end position="1020"/>
    </location>
</feature>
<reference evidence="9" key="3">
    <citation type="journal article" date="2019" name="BMC Res. Notes">
        <title>Complete genome sequence of the Sulfodiicoccus acidiphilus strain HS-1T, the first crenarchaeon that lacks polB3, isolated from an acidic hot spring in Ohwaku-dani, Hakone, Japan.</title>
        <authorList>
            <person name="Sakai H.D."/>
            <person name="Kurosawa N."/>
        </authorList>
    </citation>
    <scope>NUCLEOTIDE SEQUENCE</scope>
    <source>
        <strain evidence="9">HS-1</strain>
    </source>
</reference>
<evidence type="ECO:0000313" key="9">
    <source>
        <dbReference type="EMBL" id="BBD71823.1"/>
    </source>
</evidence>
<dbReference type="AlphaFoldDB" id="A0A348B0X1"/>
<feature type="transmembrane region" description="Helical" evidence="6">
    <location>
        <begin position="1102"/>
        <end position="1123"/>
    </location>
</feature>
<dbReference type="InterPro" id="IPR001750">
    <property type="entry name" value="ND/Mrp_TM"/>
</dbReference>
<reference evidence="11" key="2">
    <citation type="submission" date="2018-04" db="EMBL/GenBank/DDBJ databases">
        <title>Complete genome sequence of Sulfodiicoccus acidiphilus strain HS-1.</title>
        <authorList>
            <person name="Sakai H.D."/>
            <person name="Kurosawa N."/>
        </authorList>
    </citation>
    <scope>NUCLEOTIDE SEQUENCE [LARGE SCALE GENOMIC DNA]</scope>
    <source>
        <strain evidence="11">HS-1</strain>
    </source>
</reference>
<feature type="transmembrane region" description="Helical" evidence="6">
    <location>
        <begin position="98"/>
        <end position="118"/>
    </location>
</feature>
<protein>
    <submittedName>
        <fullName evidence="9">Oxidoreductase</fullName>
    </submittedName>
</protein>
<evidence type="ECO:0000313" key="11">
    <source>
        <dbReference type="Proteomes" id="UP000276741"/>
    </source>
</evidence>
<dbReference type="EMBL" id="BMQS01000014">
    <property type="protein sequence ID" value="GGT99408.1"/>
    <property type="molecule type" value="Genomic_DNA"/>
</dbReference>
<evidence type="ECO:0000256" key="5">
    <source>
        <dbReference type="ARBA" id="ARBA00023136"/>
    </source>
</evidence>
<keyword evidence="4 6" id="KW-1133">Transmembrane helix</keyword>
<feature type="transmembrane region" description="Helical" evidence="6">
    <location>
        <begin position="168"/>
        <end position="194"/>
    </location>
</feature>
<feature type="transmembrane region" description="Helical" evidence="6">
    <location>
        <begin position="470"/>
        <end position="488"/>
    </location>
</feature>
<evidence type="ECO:0000313" key="10">
    <source>
        <dbReference type="EMBL" id="GGT99408.1"/>
    </source>
</evidence>
<feature type="transmembrane region" description="Helical" evidence="6">
    <location>
        <begin position="36"/>
        <end position="54"/>
    </location>
</feature>
<dbReference type="Pfam" id="PF00361">
    <property type="entry name" value="Proton_antipo_M"/>
    <property type="match status" value="2"/>
</dbReference>
<reference evidence="10" key="1">
    <citation type="journal article" date="2014" name="Int. J. Syst. Evol. Microbiol.">
        <title>Complete genome sequence of Corynebacterium casei LMG S-19264T (=DSM 44701T), isolated from a smear-ripened cheese.</title>
        <authorList>
            <consortium name="US DOE Joint Genome Institute (JGI-PGF)"/>
            <person name="Walter F."/>
            <person name="Albersmeier A."/>
            <person name="Kalinowski J."/>
            <person name="Ruckert C."/>
        </authorList>
    </citation>
    <scope>NUCLEOTIDE SEQUENCE</scope>
    <source>
        <strain evidence="10">JCM 31740</strain>
    </source>
</reference>
<feature type="transmembrane region" description="Helical" evidence="6">
    <location>
        <begin position="235"/>
        <end position="256"/>
    </location>
</feature>
<dbReference type="KEGG" id="sacd:HS1genome_0212"/>
<feature type="transmembrane region" description="Helical" evidence="6">
    <location>
        <begin position="884"/>
        <end position="908"/>
    </location>
</feature>
<comment type="subcellular location">
    <subcellularLocation>
        <location evidence="1">Cell membrane</location>
        <topology evidence="1">Multi-pass membrane protein</topology>
    </subcellularLocation>
</comment>
<dbReference type="Pfam" id="PF00662">
    <property type="entry name" value="Proton_antipo_N"/>
    <property type="match status" value="1"/>
</dbReference>